<evidence type="ECO:0000313" key="1">
    <source>
        <dbReference type="EMBL" id="SFV54201.1"/>
    </source>
</evidence>
<proteinExistence type="predicted"/>
<organism evidence="1">
    <name type="scientific">hydrothermal vent metagenome</name>
    <dbReference type="NCBI Taxonomy" id="652676"/>
    <lineage>
        <taxon>unclassified sequences</taxon>
        <taxon>metagenomes</taxon>
        <taxon>ecological metagenomes</taxon>
    </lineage>
</organism>
<dbReference type="AlphaFoldDB" id="A0A1W1BL48"/>
<name>A0A1W1BL48_9ZZZZ</name>
<gene>
    <name evidence="1" type="ORF">MNB_SV-6-872</name>
</gene>
<dbReference type="InterPro" id="IPR016024">
    <property type="entry name" value="ARM-type_fold"/>
</dbReference>
<accession>A0A1W1BL48</accession>
<reference evidence="1" key="1">
    <citation type="submission" date="2016-10" db="EMBL/GenBank/DDBJ databases">
        <authorList>
            <person name="de Groot N.N."/>
        </authorList>
    </citation>
    <scope>NUCLEOTIDE SEQUENCE</scope>
</reference>
<dbReference type="Pfam" id="PF08713">
    <property type="entry name" value="DNA_alkylation"/>
    <property type="match status" value="1"/>
</dbReference>
<dbReference type="InterPro" id="IPR014825">
    <property type="entry name" value="DNA_alkylation"/>
</dbReference>
<sequence>MLWKSTFELLFVVCQKQSTQIYKTTNSQDKMAKPLKDLYDSNYIDLLSKTIIDIYPDFDNEHFVASIFDREWQERALKQRMRHISTTLHAFLPKGYEDAITILKSTFQKIERGYALENMIFQDFVALYGLEDFEVSMDALECFTIDSSSEFAIREFILRYPDETMRQMRLWAMSDNEHVRRLASEGSRPRLPWARALPRFKENPEAILEILDILKDDASLYVRKSVANSLNDISKDNPQIVKDIAKNWIGVDKNRDWVLKHGCRTLLKSGDREVLEIFGFVENGDISLEDFRCDRAVKMGEKLTFSFLLRSTESLGKLRVEYAVSFLRQRGRYSKKVFKIAEGSYSEKSKHITRHYSFKPISTRRYYRGRHRLEIIVNGIVLGEREFLLC</sequence>
<protein>
    <submittedName>
        <fullName evidence="1">DNA alkylation repair enzyme</fullName>
    </submittedName>
</protein>
<dbReference type="SUPFAM" id="SSF48371">
    <property type="entry name" value="ARM repeat"/>
    <property type="match status" value="1"/>
</dbReference>
<dbReference type="EMBL" id="FPHC01000032">
    <property type="protein sequence ID" value="SFV54201.1"/>
    <property type="molecule type" value="Genomic_DNA"/>
</dbReference>
<dbReference type="Gene3D" id="1.25.40.290">
    <property type="entry name" value="ARM repeat domains"/>
    <property type="match status" value="1"/>
</dbReference>